<accession>A0A7S2NU17</accession>
<protein>
    <recommendedName>
        <fullName evidence="1">Limiting CO2-inducible protein B/C beta carbonyic anhydrase domain-containing protein</fullName>
    </recommendedName>
</protein>
<name>A0A7S2NU17_9STRA</name>
<dbReference type="AlphaFoldDB" id="A0A7S2NU17"/>
<dbReference type="PANTHER" id="PTHR38016:SF1">
    <property type="entry name" value="LIMITING CO2-INDUCIBLE PROTEIN B_C BETA CARBONYIC ANHYDRASE DOMAIN-CONTAINING PROTEIN"/>
    <property type="match status" value="1"/>
</dbReference>
<reference evidence="2" key="1">
    <citation type="submission" date="2021-01" db="EMBL/GenBank/DDBJ databases">
        <authorList>
            <person name="Corre E."/>
            <person name="Pelletier E."/>
            <person name="Niang G."/>
            <person name="Scheremetjew M."/>
            <person name="Finn R."/>
            <person name="Kale V."/>
            <person name="Holt S."/>
            <person name="Cochrane G."/>
            <person name="Meng A."/>
            <person name="Brown T."/>
            <person name="Cohen L."/>
        </authorList>
    </citation>
    <scope>NUCLEOTIDE SEQUENCE</scope>
    <source>
        <strain evidence="2">B650</strain>
    </source>
</reference>
<dbReference type="Pfam" id="PF18599">
    <property type="entry name" value="LCIB_C_CA"/>
    <property type="match status" value="1"/>
</dbReference>
<sequence>MRSILLSNVSAARTLTLHNISKKSTTAAAGKMDSIMETIRYYVPMEDPKVMAKTQAVYPGAVKSVDLAAKLNAALVRHGYEKESTLLATSLCCDEVNRELEQQLGRYYGDHFSMGGLAGFPFGGVTSFGAMAHHIPTGGNCLVVYGPHVGIDSDGNVGKVNRRGREHSGACCGSATAAAGFVKRVMAKEEETPGPLSSPLDAQQTWVGTMLLKHGARLDRADDPAAELPLALFDSQDEFMKKIVKAGCQEVAGPGRIALVGGIQINTPAGTSDYFLPKIFEIRNNKGELQENLMDYLVAE</sequence>
<dbReference type="PANTHER" id="PTHR38016">
    <property type="entry name" value="UNNAMED PRODUCT"/>
    <property type="match status" value="1"/>
</dbReference>
<evidence type="ECO:0000259" key="1">
    <source>
        <dbReference type="Pfam" id="PF18599"/>
    </source>
</evidence>
<feature type="domain" description="Limiting CO2-inducible protein B/C beta carbonyic anhydrase" evidence="1">
    <location>
        <begin position="63"/>
        <end position="283"/>
    </location>
</feature>
<dbReference type="EMBL" id="HBGY01002280">
    <property type="protein sequence ID" value="CAD9558311.1"/>
    <property type="molecule type" value="Transcribed_RNA"/>
</dbReference>
<organism evidence="2">
    <name type="scientific">Leptocylindrus danicus</name>
    <dbReference type="NCBI Taxonomy" id="163516"/>
    <lineage>
        <taxon>Eukaryota</taxon>
        <taxon>Sar</taxon>
        <taxon>Stramenopiles</taxon>
        <taxon>Ochrophyta</taxon>
        <taxon>Bacillariophyta</taxon>
        <taxon>Coscinodiscophyceae</taxon>
        <taxon>Chaetocerotophycidae</taxon>
        <taxon>Leptocylindrales</taxon>
        <taxon>Leptocylindraceae</taxon>
        <taxon>Leptocylindrus</taxon>
    </lineage>
</organism>
<evidence type="ECO:0000313" key="2">
    <source>
        <dbReference type="EMBL" id="CAD9558311.1"/>
    </source>
</evidence>
<dbReference type="InterPro" id="IPR040703">
    <property type="entry name" value="LCIB/C_CA"/>
</dbReference>
<gene>
    <name evidence="2" type="ORF">LDAN0321_LOCUS1538</name>
</gene>
<proteinExistence type="predicted"/>